<reference evidence="1 2" key="1">
    <citation type="submission" date="2017-04" db="EMBL/GenBank/DDBJ databases">
        <authorList>
            <person name="Afonso C.L."/>
            <person name="Miller P.J."/>
            <person name="Scott M.A."/>
            <person name="Spackman E."/>
            <person name="Goraichik I."/>
            <person name="Dimitrov K.M."/>
            <person name="Suarez D.L."/>
            <person name="Swayne D.E."/>
        </authorList>
    </citation>
    <scope>NUCLEOTIDE SEQUENCE [LARGE SCALE GENOMIC DNA]</scope>
    <source>
        <strain evidence="1 2">11</strain>
    </source>
</reference>
<accession>A0A1X7JCP8</accession>
<proteinExistence type="predicted"/>
<dbReference type="RefSeq" id="WP_085493564.1">
    <property type="nucleotide sequence ID" value="NZ_FXAZ01000001.1"/>
</dbReference>
<dbReference type="Proteomes" id="UP000193834">
    <property type="component" value="Unassembled WGS sequence"/>
</dbReference>
<evidence type="ECO:0000313" key="1">
    <source>
        <dbReference type="EMBL" id="SMG25163.1"/>
    </source>
</evidence>
<gene>
    <name evidence="1" type="ORF">SAMN06295960_1422</name>
</gene>
<name>A0A1X7JCP8_9BACL</name>
<dbReference type="AlphaFoldDB" id="A0A1X7JCP8"/>
<keyword evidence="2" id="KW-1185">Reference proteome</keyword>
<dbReference type="EMBL" id="FXAZ01000001">
    <property type="protein sequence ID" value="SMG25163.1"/>
    <property type="molecule type" value="Genomic_DNA"/>
</dbReference>
<evidence type="ECO:0000313" key="2">
    <source>
        <dbReference type="Proteomes" id="UP000193834"/>
    </source>
</evidence>
<protein>
    <submittedName>
        <fullName evidence="1">Uncharacterized protein</fullName>
    </submittedName>
</protein>
<sequence length="123" mass="14106">MYPYPRGMVYGYAHPEQQHGQQMYRAELFPSTATRVKDIGNGYKLFQWEQEKILRTNYTNYFLNAPSGSIIINAGYTCYTSIPLNILTNTVLSESTWTFLIQNPSMMDADIGFALMTKQLTVN</sequence>
<organism evidence="1 2">
    <name type="scientific">Paenibacillus aquistagni</name>
    <dbReference type="NCBI Taxonomy" id="1852522"/>
    <lineage>
        <taxon>Bacteria</taxon>
        <taxon>Bacillati</taxon>
        <taxon>Bacillota</taxon>
        <taxon>Bacilli</taxon>
        <taxon>Bacillales</taxon>
        <taxon>Paenibacillaceae</taxon>
        <taxon>Paenibacillus</taxon>
    </lineage>
</organism>